<proteinExistence type="predicted"/>
<feature type="non-terminal residue" evidence="1">
    <location>
        <position position="1"/>
    </location>
</feature>
<organism evidence="1 2">
    <name type="scientific">Haematococcus lacustris</name>
    <name type="common">Green alga</name>
    <name type="synonym">Haematococcus pluvialis</name>
    <dbReference type="NCBI Taxonomy" id="44745"/>
    <lineage>
        <taxon>Eukaryota</taxon>
        <taxon>Viridiplantae</taxon>
        <taxon>Chlorophyta</taxon>
        <taxon>core chlorophytes</taxon>
        <taxon>Chlorophyceae</taxon>
        <taxon>CS clade</taxon>
        <taxon>Chlamydomonadales</taxon>
        <taxon>Haematococcaceae</taxon>
        <taxon>Haematococcus</taxon>
    </lineage>
</organism>
<reference evidence="1 2" key="1">
    <citation type="submission" date="2020-02" db="EMBL/GenBank/DDBJ databases">
        <title>Draft genome sequence of Haematococcus lacustris strain NIES-144.</title>
        <authorList>
            <person name="Morimoto D."/>
            <person name="Nakagawa S."/>
            <person name="Yoshida T."/>
            <person name="Sawayama S."/>
        </authorList>
    </citation>
    <scope>NUCLEOTIDE SEQUENCE [LARGE SCALE GENOMIC DNA]</scope>
    <source>
        <strain evidence="1 2">NIES-144</strain>
    </source>
</reference>
<dbReference type="Proteomes" id="UP000485058">
    <property type="component" value="Unassembled WGS sequence"/>
</dbReference>
<keyword evidence="2" id="KW-1185">Reference proteome</keyword>
<name>A0A699ZG02_HAELA</name>
<dbReference type="AlphaFoldDB" id="A0A699ZG02"/>
<evidence type="ECO:0000313" key="2">
    <source>
        <dbReference type="Proteomes" id="UP000485058"/>
    </source>
</evidence>
<protein>
    <submittedName>
        <fullName evidence="1">J domain-containing protein</fullName>
    </submittedName>
</protein>
<gene>
    <name evidence="1" type="ORF">HaLaN_18383</name>
</gene>
<comment type="caution">
    <text evidence="1">The sequence shown here is derived from an EMBL/GenBank/DDBJ whole genome shotgun (WGS) entry which is preliminary data.</text>
</comment>
<accession>A0A699ZG02</accession>
<evidence type="ECO:0000313" key="1">
    <source>
        <dbReference type="EMBL" id="GFH21141.1"/>
    </source>
</evidence>
<feature type="non-terminal residue" evidence="1">
    <location>
        <position position="68"/>
    </location>
</feature>
<sequence>VEELTIGGGNVVFGYKRVLSEDDVLDVSAQVGLQSLLSLTSTRRLDRQTGLDTWLSTSWGPQQGMGLQ</sequence>
<dbReference type="EMBL" id="BLLF01001768">
    <property type="protein sequence ID" value="GFH21141.1"/>
    <property type="molecule type" value="Genomic_DNA"/>
</dbReference>